<dbReference type="PRINTS" id="PR00723">
    <property type="entry name" value="SUBTILISIN"/>
</dbReference>
<dbReference type="PROSITE" id="PS51892">
    <property type="entry name" value="SUBTILASE"/>
    <property type="match status" value="1"/>
</dbReference>
<comment type="similarity">
    <text evidence="1 7">Belongs to the peptidase S8 family.</text>
</comment>
<feature type="active site" description="Charge relay system" evidence="6 7">
    <location>
        <position position="171"/>
    </location>
</feature>
<evidence type="ECO:0000313" key="11">
    <source>
        <dbReference type="EMBL" id="KAK1682076.1"/>
    </source>
</evidence>
<dbReference type="Proteomes" id="UP001231189">
    <property type="component" value="Unassembled WGS sequence"/>
</dbReference>
<keyword evidence="2 7" id="KW-0645">Protease</keyword>
<reference evidence="11" key="1">
    <citation type="submission" date="2023-07" db="EMBL/GenBank/DDBJ databases">
        <title>A chromosome-level genome assembly of Lolium multiflorum.</title>
        <authorList>
            <person name="Chen Y."/>
            <person name="Copetti D."/>
            <person name="Kolliker R."/>
            <person name="Studer B."/>
        </authorList>
    </citation>
    <scope>NUCLEOTIDE SEQUENCE</scope>
    <source>
        <strain evidence="11">02402/16</strain>
        <tissue evidence="11">Leaf</tissue>
    </source>
</reference>
<keyword evidence="4 7" id="KW-0378">Hydrolase</keyword>
<dbReference type="Gene3D" id="3.40.50.200">
    <property type="entry name" value="Peptidase S8/S53 domain"/>
    <property type="match status" value="1"/>
</dbReference>
<evidence type="ECO:0000256" key="5">
    <source>
        <dbReference type="ARBA" id="ARBA00022825"/>
    </source>
</evidence>
<dbReference type="EMBL" id="JAUUTY010000002">
    <property type="protein sequence ID" value="KAK1682076.1"/>
    <property type="molecule type" value="Genomic_DNA"/>
</dbReference>
<evidence type="ECO:0000256" key="8">
    <source>
        <dbReference type="SAM" id="SignalP"/>
    </source>
</evidence>
<proteinExistence type="inferred from homology"/>
<dbReference type="Pfam" id="PF00082">
    <property type="entry name" value="Peptidase_S8"/>
    <property type="match status" value="1"/>
</dbReference>
<dbReference type="InterPro" id="IPR034197">
    <property type="entry name" value="Peptidases_S8_3"/>
</dbReference>
<evidence type="ECO:0000256" key="2">
    <source>
        <dbReference type="ARBA" id="ARBA00022670"/>
    </source>
</evidence>
<dbReference type="InterPro" id="IPR045051">
    <property type="entry name" value="SBT"/>
</dbReference>
<name>A0AAD8TI56_LOLMU</name>
<evidence type="ECO:0000313" key="12">
    <source>
        <dbReference type="Proteomes" id="UP001231189"/>
    </source>
</evidence>
<dbReference type="PROSITE" id="PS00138">
    <property type="entry name" value="SUBTILASE_SER"/>
    <property type="match status" value="1"/>
</dbReference>
<evidence type="ECO:0000256" key="4">
    <source>
        <dbReference type="ARBA" id="ARBA00022801"/>
    </source>
</evidence>
<dbReference type="Pfam" id="PF17766">
    <property type="entry name" value="fn3_6"/>
    <property type="match status" value="1"/>
</dbReference>
<feature type="chain" id="PRO_5042230877" evidence="8">
    <location>
        <begin position="29"/>
        <end position="694"/>
    </location>
</feature>
<keyword evidence="5 7" id="KW-0720">Serine protease</keyword>
<sequence>MAGALMAPSFPILAAIIFLASAVTSLHAFDQIGGDGDGRQVYIVYMGYRSAGESPSSEGRLGFSAAHHELLNRALDDRTHRRPLTTRSWDFLGFPKTSKQSLELEGDVIIGMLDTGLWPDSPSFSDEGFGPPPSRWKGACHNFTCNNKIIGARAYHHGITEGLSPVDTHGHGTHTASTVAGRVVGNVSLGGLAAGTARGAVPGARLAIYKVCWDDSCSDADMLAAFDDAVADGVDVISFSIGSKMPVRYFEDAAAIGSFHAMRGGVLTSAAAGNSGLDGGRVSNVAPWILSVAASSTDRRLVDKLVLGNGKTIVGVSINFFPELKKAPLIHPINGSCEPESLTVAGRSYKGKILLCASWNNGSGPAVVGAAGAVMVTYEPDVAWQVTLPGLMVTQDQFNGILAYVNRTRNPVGTIHTSEAAFDSEAPIVAGFSSPGPNAITPGILKPDLSAPGIDILAAWSPLSLVAGRSVAYNIDSGTSMACPHATGAAAYVKSFHPDWSPAMIMSALITTATQMDPSHNRGGAELTYGAGQLNPAQARDPGLVYDAREGDYVRMLCAQGYNSTQLRLVTGSDDATACHGGRKGSAADLNYPTMAFHAAPGKNFTARFPRSVTNVGLPGSVYVAKIVGSRPGQTVVAVSPRRLAFSHLHQSMSFTVTVSGALHDGNEYFSAAVVWSDGERQVRSPVIVHTVDA</sequence>
<evidence type="ECO:0000256" key="7">
    <source>
        <dbReference type="PROSITE-ProRule" id="PRU01240"/>
    </source>
</evidence>
<organism evidence="11 12">
    <name type="scientific">Lolium multiflorum</name>
    <name type="common">Italian ryegrass</name>
    <name type="synonym">Lolium perenne subsp. multiflorum</name>
    <dbReference type="NCBI Taxonomy" id="4521"/>
    <lineage>
        <taxon>Eukaryota</taxon>
        <taxon>Viridiplantae</taxon>
        <taxon>Streptophyta</taxon>
        <taxon>Embryophyta</taxon>
        <taxon>Tracheophyta</taxon>
        <taxon>Spermatophyta</taxon>
        <taxon>Magnoliopsida</taxon>
        <taxon>Liliopsida</taxon>
        <taxon>Poales</taxon>
        <taxon>Poaceae</taxon>
        <taxon>BOP clade</taxon>
        <taxon>Pooideae</taxon>
        <taxon>Poodae</taxon>
        <taxon>Poeae</taxon>
        <taxon>Poeae Chloroplast Group 2 (Poeae type)</taxon>
        <taxon>Loliodinae</taxon>
        <taxon>Loliinae</taxon>
        <taxon>Lolium</taxon>
    </lineage>
</organism>
<dbReference type="CDD" id="cd04852">
    <property type="entry name" value="Peptidases_S8_3"/>
    <property type="match status" value="1"/>
</dbReference>
<accession>A0AAD8TI56</accession>
<dbReference type="Gene3D" id="3.50.30.30">
    <property type="match status" value="1"/>
</dbReference>
<dbReference type="CDD" id="cd02120">
    <property type="entry name" value="PA_subtilisin_like"/>
    <property type="match status" value="1"/>
</dbReference>
<evidence type="ECO:0000256" key="3">
    <source>
        <dbReference type="ARBA" id="ARBA00022729"/>
    </source>
</evidence>
<feature type="active site" description="Charge relay system" evidence="6 7">
    <location>
        <position position="480"/>
    </location>
</feature>
<evidence type="ECO:0000256" key="1">
    <source>
        <dbReference type="ARBA" id="ARBA00011073"/>
    </source>
</evidence>
<evidence type="ECO:0000256" key="6">
    <source>
        <dbReference type="PIRSR" id="PIRSR615500-1"/>
    </source>
</evidence>
<dbReference type="InterPro" id="IPR041469">
    <property type="entry name" value="Subtilisin-like_FN3"/>
</dbReference>
<feature type="domain" description="Subtilisin-like protease fibronectin type-III" evidence="10">
    <location>
        <begin position="589"/>
        <end position="689"/>
    </location>
</feature>
<dbReference type="InterPro" id="IPR023828">
    <property type="entry name" value="Peptidase_S8_Ser-AS"/>
</dbReference>
<evidence type="ECO:0000259" key="10">
    <source>
        <dbReference type="Pfam" id="PF17766"/>
    </source>
</evidence>
<protein>
    <submittedName>
        <fullName evidence="11">Uncharacterized protein</fullName>
    </submittedName>
</protein>
<keyword evidence="12" id="KW-1185">Reference proteome</keyword>
<dbReference type="GO" id="GO:0006508">
    <property type="term" value="P:proteolysis"/>
    <property type="evidence" value="ECO:0007669"/>
    <property type="project" value="UniProtKB-KW"/>
</dbReference>
<feature type="signal peptide" evidence="8">
    <location>
        <begin position="1"/>
        <end position="28"/>
    </location>
</feature>
<dbReference type="InterPro" id="IPR036852">
    <property type="entry name" value="Peptidase_S8/S53_dom_sf"/>
</dbReference>
<comment type="caution">
    <text evidence="11">The sequence shown here is derived from an EMBL/GenBank/DDBJ whole genome shotgun (WGS) entry which is preliminary data.</text>
</comment>
<dbReference type="AlphaFoldDB" id="A0AAD8TI56"/>
<evidence type="ECO:0000259" key="9">
    <source>
        <dbReference type="Pfam" id="PF00082"/>
    </source>
</evidence>
<dbReference type="PANTHER" id="PTHR10795">
    <property type="entry name" value="PROPROTEIN CONVERTASE SUBTILISIN/KEXIN"/>
    <property type="match status" value="1"/>
</dbReference>
<gene>
    <name evidence="11" type="ORF">QYE76_042924</name>
</gene>
<dbReference type="GO" id="GO:0004252">
    <property type="term" value="F:serine-type endopeptidase activity"/>
    <property type="evidence" value="ECO:0007669"/>
    <property type="project" value="UniProtKB-UniRule"/>
</dbReference>
<keyword evidence="3 8" id="KW-0732">Signal</keyword>
<dbReference type="InterPro" id="IPR015500">
    <property type="entry name" value="Peptidase_S8_subtilisin-rel"/>
</dbReference>
<feature type="active site" description="Charge relay system" evidence="6 7">
    <location>
        <position position="114"/>
    </location>
</feature>
<dbReference type="Gene3D" id="2.60.40.2310">
    <property type="match status" value="1"/>
</dbReference>
<feature type="domain" description="Peptidase S8/S53" evidence="9">
    <location>
        <begin position="107"/>
        <end position="532"/>
    </location>
</feature>
<dbReference type="SUPFAM" id="SSF52743">
    <property type="entry name" value="Subtilisin-like"/>
    <property type="match status" value="1"/>
</dbReference>
<dbReference type="InterPro" id="IPR000209">
    <property type="entry name" value="Peptidase_S8/S53_dom"/>
</dbReference>